<evidence type="ECO:0000259" key="8">
    <source>
        <dbReference type="PROSITE" id="PS50850"/>
    </source>
</evidence>
<sequence length="500" mass="53452">MAKKIIMDRATERLFKILSVGYITIVAFETMAVTTAMPTIAKDLDGQNLYALAMGVVLATQLMTTAIAGPWSDTKGPHSCLYTGVFLITIALTLCTLAPNMHIFVIGRAIEGLGAGLTLVPLYTMVGNTVEPERQPSFFTAFAAAWVLPSLFGPVLAGFIVEHFSWRLVFAIAPILTVIVLPIFIRGMQSVPDIEREHAKLRLGRTAAPSCLAGIGIATLQVVSGTESGAFTWTVFVTIAIATATTFVFVTPLLPGGTFLARRGLPSTVLTRMFINGAFVSIEMFLPLQLQEVHGWSPTEAGLILSVGSITWAVGSWISGRVRDHEKRAQLPFLGTAIGFVGLLAVVIGCLESVSGLVVIAGWFVTGLGIGAAYPALTVHALAISSLENQGRASSSLQIADTMGGALGAAIIGIVYSLISPPISTGLFVGFAIMAACVALSIFTARRVQPREGSNAATRFENADSDPQTEAPRVPFLDRHANERRAARFRDRLRRREPRR</sequence>
<dbReference type="InterPro" id="IPR011701">
    <property type="entry name" value="MFS"/>
</dbReference>
<feature type="transmembrane region" description="Helical" evidence="7">
    <location>
        <begin position="166"/>
        <end position="185"/>
    </location>
</feature>
<keyword evidence="3 7" id="KW-0812">Transmembrane</keyword>
<feature type="compositionally biased region" description="Basic and acidic residues" evidence="6">
    <location>
        <begin position="476"/>
        <end position="490"/>
    </location>
</feature>
<evidence type="ECO:0000256" key="2">
    <source>
        <dbReference type="ARBA" id="ARBA00022448"/>
    </source>
</evidence>
<feature type="transmembrane region" description="Helical" evidence="7">
    <location>
        <begin position="269"/>
        <end position="289"/>
    </location>
</feature>
<feature type="transmembrane region" description="Helical" evidence="7">
    <location>
        <begin position="80"/>
        <end position="99"/>
    </location>
</feature>
<evidence type="ECO:0000313" key="9">
    <source>
        <dbReference type="EMBL" id="EKU94668.1"/>
    </source>
</evidence>
<evidence type="ECO:0000313" key="10">
    <source>
        <dbReference type="Proteomes" id="UP000009888"/>
    </source>
</evidence>
<dbReference type="PANTHER" id="PTHR42718:SF9">
    <property type="entry name" value="MAJOR FACILITATOR SUPERFAMILY MULTIDRUG TRANSPORTER MFSC"/>
    <property type="match status" value="1"/>
</dbReference>
<dbReference type="Gene3D" id="1.20.1720.10">
    <property type="entry name" value="Multidrug resistance protein D"/>
    <property type="match status" value="1"/>
</dbReference>
<feature type="transmembrane region" description="Helical" evidence="7">
    <location>
        <begin position="425"/>
        <end position="445"/>
    </location>
</feature>
<keyword evidence="5 7" id="KW-0472">Membrane</keyword>
<name>K9ED88_9ACTO</name>
<dbReference type="RefSeq" id="WP_007001820.1">
    <property type="nucleotide sequence ID" value="NZ_JH992956.1"/>
</dbReference>
<dbReference type="GO" id="GO:0022857">
    <property type="term" value="F:transmembrane transporter activity"/>
    <property type="evidence" value="ECO:0007669"/>
    <property type="project" value="InterPro"/>
</dbReference>
<keyword evidence="10" id="KW-1185">Reference proteome</keyword>
<evidence type="ECO:0000256" key="5">
    <source>
        <dbReference type="ARBA" id="ARBA00023136"/>
    </source>
</evidence>
<comment type="caution">
    <text evidence="9">The sequence shown here is derived from an EMBL/GenBank/DDBJ whole genome shotgun (WGS) entry which is preliminary data.</text>
</comment>
<evidence type="ECO:0000256" key="6">
    <source>
        <dbReference type="SAM" id="MobiDB-lite"/>
    </source>
</evidence>
<dbReference type="SUPFAM" id="SSF103473">
    <property type="entry name" value="MFS general substrate transporter"/>
    <property type="match status" value="1"/>
</dbReference>
<feature type="transmembrane region" description="Helical" evidence="7">
    <location>
        <begin position="230"/>
        <end position="257"/>
    </location>
</feature>
<protein>
    <recommendedName>
        <fullName evidence="8">Major facilitator superfamily (MFS) profile domain-containing protein</fullName>
    </recommendedName>
</protein>
<feature type="transmembrane region" description="Helical" evidence="7">
    <location>
        <begin position="105"/>
        <end position="126"/>
    </location>
</feature>
<evidence type="ECO:0000256" key="1">
    <source>
        <dbReference type="ARBA" id="ARBA00004651"/>
    </source>
</evidence>
<comment type="subcellular location">
    <subcellularLocation>
        <location evidence="1">Cell membrane</location>
        <topology evidence="1">Multi-pass membrane protein</topology>
    </subcellularLocation>
</comment>
<dbReference type="eggNOG" id="COG2814">
    <property type="taxonomic scope" value="Bacteria"/>
</dbReference>
<dbReference type="PATRIC" id="fig|883066.3.peg.1677"/>
<keyword evidence="2" id="KW-0813">Transport</keyword>
<accession>K9ED88</accession>
<feature type="transmembrane region" description="Helical" evidence="7">
    <location>
        <begin position="360"/>
        <end position="387"/>
    </location>
</feature>
<feature type="transmembrane region" description="Helical" evidence="7">
    <location>
        <begin position="206"/>
        <end position="224"/>
    </location>
</feature>
<feature type="transmembrane region" description="Helical" evidence="7">
    <location>
        <begin position="399"/>
        <end position="419"/>
    </location>
</feature>
<dbReference type="EMBL" id="AGWL01000008">
    <property type="protein sequence ID" value="EKU94668.1"/>
    <property type="molecule type" value="Genomic_DNA"/>
</dbReference>
<feature type="transmembrane region" description="Helical" evidence="7">
    <location>
        <begin position="301"/>
        <end position="319"/>
    </location>
</feature>
<keyword evidence="4 7" id="KW-1133">Transmembrane helix</keyword>
<feature type="transmembrane region" description="Helical" evidence="7">
    <location>
        <begin position="138"/>
        <end position="160"/>
    </location>
</feature>
<proteinExistence type="predicted"/>
<gene>
    <name evidence="9" type="ORF">HMPREF9233_01615</name>
</gene>
<feature type="compositionally biased region" description="Basic residues" evidence="6">
    <location>
        <begin position="491"/>
        <end position="500"/>
    </location>
</feature>
<feature type="domain" description="Major facilitator superfamily (MFS) profile" evidence="8">
    <location>
        <begin position="15"/>
        <end position="453"/>
    </location>
</feature>
<dbReference type="HOGENOM" id="CLU_000960_2_6_11"/>
<dbReference type="AlphaFoldDB" id="K9ED88"/>
<feature type="region of interest" description="Disordered" evidence="6">
    <location>
        <begin position="454"/>
        <end position="500"/>
    </location>
</feature>
<dbReference type="Pfam" id="PF07690">
    <property type="entry name" value="MFS_1"/>
    <property type="match status" value="1"/>
</dbReference>
<organism evidence="9 10">
    <name type="scientific">Actinobaculum massiliense ACS-171-V-Col2</name>
    <dbReference type="NCBI Taxonomy" id="883066"/>
    <lineage>
        <taxon>Bacteria</taxon>
        <taxon>Bacillati</taxon>
        <taxon>Actinomycetota</taxon>
        <taxon>Actinomycetes</taxon>
        <taxon>Actinomycetales</taxon>
        <taxon>Actinomycetaceae</taxon>
        <taxon>Actinobaculum</taxon>
    </lineage>
</organism>
<feature type="transmembrane region" description="Helical" evidence="7">
    <location>
        <begin position="331"/>
        <end position="354"/>
    </location>
</feature>
<dbReference type="InterPro" id="IPR036259">
    <property type="entry name" value="MFS_trans_sf"/>
</dbReference>
<dbReference type="Gene3D" id="1.20.1250.20">
    <property type="entry name" value="MFS general substrate transporter like domains"/>
    <property type="match status" value="1"/>
</dbReference>
<dbReference type="InterPro" id="IPR020846">
    <property type="entry name" value="MFS_dom"/>
</dbReference>
<reference evidence="9 10" key="1">
    <citation type="submission" date="2012-09" db="EMBL/GenBank/DDBJ databases">
        <title>The Genome Sequence of Actinobaculum massiliae ACS-171-V-COL2.</title>
        <authorList>
            <consortium name="The Broad Institute Genome Sequencing Platform"/>
            <person name="Earl A."/>
            <person name="Ward D."/>
            <person name="Feldgarden M."/>
            <person name="Gevers D."/>
            <person name="Saerens B."/>
            <person name="Vaneechoutte M."/>
            <person name="Walker B."/>
            <person name="Young S.K."/>
            <person name="Zeng Q."/>
            <person name="Gargeya S."/>
            <person name="Fitzgerald M."/>
            <person name="Haas B."/>
            <person name="Abouelleil A."/>
            <person name="Alvarado L."/>
            <person name="Arachchi H.M."/>
            <person name="Berlin A."/>
            <person name="Chapman S.B."/>
            <person name="Goldberg J."/>
            <person name="Griggs A."/>
            <person name="Gujja S."/>
            <person name="Hansen M."/>
            <person name="Howarth C."/>
            <person name="Imamovic A."/>
            <person name="Larimer J."/>
            <person name="McCowen C."/>
            <person name="Montmayeur A."/>
            <person name="Murphy C."/>
            <person name="Neiman D."/>
            <person name="Pearson M."/>
            <person name="Priest M."/>
            <person name="Roberts A."/>
            <person name="Saif S."/>
            <person name="Shea T."/>
            <person name="Sisk P."/>
            <person name="Sykes S."/>
            <person name="Wortman J."/>
            <person name="Nusbaum C."/>
            <person name="Birren B."/>
        </authorList>
    </citation>
    <scope>NUCLEOTIDE SEQUENCE [LARGE SCALE GENOMIC DNA]</scope>
    <source>
        <strain evidence="10">ACS-171-V-Col2</strain>
    </source>
</reference>
<dbReference type="PANTHER" id="PTHR42718">
    <property type="entry name" value="MAJOR FACILITATOR SUPERFAMILY MULTIDRUG TRANSPORTER MFSC"/>
    <property type="match status" value="1"/>
</dbReference>
<feature type="transmembrane region" description="Helical" evidence="7">
    <location>
        <begin position="47"/>
        <end position="68"/>
    </location>
</feature>
<evidence type="ECO:0000256" key="7">
    <source>
        <dbReference type="SAM" id="Phobius"/>
    </source>
</evidence>
<dbReference type="Proteomes" id="UP000009888">
    <property type="component" value="Unassembled WGS sequence"/>
</dbReference>
<dbReference type="PROSITE" id="PS50850">
    <property type="entry name" value="MFS"/>
    <property type="match status" value="1"/>
</dbReference>
<evidence type="ECO:0000256" key="3">
    <source>
        <dbReference type="ARBA" id="ARBA00022692"/>
    </source>
</evidence>
<feature type="transmembrane region" description="Helical" evidence="7">
    <location>
        <begin position="20"/>
        <end position="41"/>
    </location>
</feature>
<dbReference type="GO" id="GO:0005886">
    <property type="term" value="C:plasma membrane"/>
    <property type="evidence" value="ECO:0007669"/>
    <property type="project" value="UniProtKB-SubCell"/>
</dbReference>
<dbReference type="STRING" id="202789.GCA_001457435_00489"/>
<evidence type="ECO:0000256" key="4">
    <source>
        <dbReference type="ARBA" id="ARBA00022989"/>
    </source>
</evidence>